<dbReference type="InterPro" id="IPR011707">
    <property type="entry name" value="Cu-oxidase-like_N"/>
</dbReference>
<sequence>MLLDKCLFILFIIPNILALVQKHDWYLKYKEIKPDPNTSKTRRIISINDQWPPPNLNLNKGDTLRIQVHNELDEDTSLHFHGIFQNGTNEMDGPSMITQCPIPKGESFIYEFQINQTGTFWYHSHDRTQYGDGLRGALIIKDPEEENNYEDDVVITLTDWYDGITNDLLIASHGHEPSINDGLFNDTKGTQWRVKPNKQYLIRLINMGMSGSQFFYIENHNLTIVEIDGVKVKPTEVDSVNLATGQRYGVILKTKDQTMENFGMVSAVNLMMRKKYVDNWIIYNPDAELPVPNHINTKELGYIDDLELKPMDDIKLYENPKHSIVLTYSSITLPNRDDDYFYTINSKPFFPPQVPTLMTIMSSSPHDVLKNQIYGNLTNSYIFQKGDVVEVIVKSEDHMRHPFHLHGHNFQVLTRGSHQHYDKSKDYKFSETPMIRDTVNVPGSGFVILRFIADNPGVWFFHCHTDWHAARGLASLFIVAPDVVQKTQHIKESNLQVCKKAGIVTSGNAAGNKGMNMTGDLTLEMLNKKPINQTLTSINTNTTNTTTNNTNNNTKNSFNDKIKILVIYISFMLILSMIGGVYVNKKIQRDSSIKRRVQSIPIPSE</sequence>
<keyword evidence="3" id="KW-0410">Iron transport</keyword>
<dbReference type="AlphaFoldDB" id="K0KKA6"/>
<name>K0KKA6_WICCF</name>
<comment type="similarity">
    <text evidence="2">Belongs to the multicopper oxidase family.</text>
</comment>
<keyword evidence="4" id="KW-0479">Metal-binding</keyword>
<evidence type="ECO:0000259" key="11">
    <source>
        <dbReference type="Pfam" id="PF00394"/>
    </source>
</evidence>
<feature type="signal peptide" evidence="10">
    <location>
        <begin position="1"/>
        <end position="18"/>
    </location>
</feature>
<dbReference type="GO" id="GO:0010106">
    <property type="term" value="P:cellular response to iron ion starvation"/>
    <property type="evidence" value="ECO:0007669"/>
    <property type="project" value="TreeGrafter"/>
</dbReference>
<evidence type="ECO:0000256" key="1">
    <source>
        <dbReference type="ARBA" id="ARBA00001935"/>
    </source>
</evidence>
<dbReference type="EMBL" id="CAIF01000076">
    <property type="protein sequence ID" value="CCH43376.1"/>
    <property type="molecule type" value="Genomic_DNA"/>
</dbReference>
<gene>
    <name evidence="14" type="ORF">BN7_2924</name>
</gene>
<dbReference type="CDD" id="cd13877">
    <property type="entry name" value="CuRO_2_Fet3p_like"/>
    <property type="match status" value="1"/>
</dbReference>
<dbReference type="InterPro" id="IPR001117">
    <property type="entry name" value="Cu-oxidase_2nd"/>
</dbReference>
<keyword evidence="9" id="KW-1133">Transmembrane helix</keyword>
<protein>
    <submittedName>
        <fullName evidence="14">Iron transport multicopper oxidase FET3</fullName>
        <ecNumber evidence="14">1.-.-.-</ecNumber>
    </submittedName>
</protein>
<accession>K0KKA6</accession>
<proteinExistence type="inferred from homology"/>
<evidence type="ECO:0000256" key="4">
    <source>
        <dbReference type="ARBA" id="ARBA00022723"/>
    </source>
</evidence>
<dbReference type="InterPro" id="IPR011706">
    <property type="entry name" value="Cu-oxidase_C"/>
</dbReference>
<dbReference type="PROSITE" id="PS00079">
    <property type="entry name" value="MULTICOPPER_OXIDASE1"/>
    <property type="match status" value="2"/>
</dbReference>
<reference evidence="14 15" key="1">
    <citation type="journal article" date="2012" name="Eukaryot. Cell">
        <title>Draft genome sequence of Wickerhamomyces ciferrii NRRL Y-1031 F-60-10.</title>
        <authorList>
            <person name="Schneider J."/>
            <person name="Andrea H."/>
            <person name="Blom J."/>
            <person name="Jaenicke S."/>
            <person name="Ruckert C."/>
            <person name="Schorsch C."/>
            <person name="Szczepanowski R."/>
            <person name="Farwick M."/>
            <person name="Goesmann A."/>
            <person name="Puhler A."/>
            <person name="Schaffer S."/>
            <person name="Tauch A."/>
            <person name="Kohler T."/>
            <person name="Brinkrolf K."/>
        </authorList>
    </citation>
    <scope>NUCLEOTIDE SEQUENCE [LARGE SCALE GENOMIC DNA]</scope>
    <source>
        <strain evidence="15">ATCC 14091 / BCRC 22168 / CBS 111 / JCM 3599 / NBRC 0793 / NRRL Y-1031 F-60-10</strain>
    </source>
</reference>
<evidence type="ECO:0000256" key="8">
    <source>
        <dbReference type="ARBA" id="ARBA00023065"/>
    </source>
</evidence>
<dbReference type="Pfam" id="PF07732">
    <property type="entry name" value="Cu-oxidase_3"/>
    <property type="match status" value="1"/>
</dbReference>
<dbReference type="STRING" id="1206466.K0KKA6"/>
<feature type="transmembrane region" description="Helical" evidence="9">
    <location>
        <begin position="565"/>
        <end position="584"/>
    </location>
</feature>
<evidence type="ECO:0000256" key="7">
    <source>
        <dbReference type="ARBA" id="ARBA00023008"/>
    </source>
</evidence>
<dbReference type="Pfam" id="PF07731">
    <property type="entry name" value="Cu-oxidase_2"/>
    <property type="match status" value="1"/>
</dbReference>
<evidence type="ECO:0000256" key="6">
    <source>
        <dbReference type="ARBA" id="ARBA00023002"/>
    </source>
</evidence>
<dbReference type="InterPro" id="IPR044130">
    <property type="entry name" value="CuRO_2_Fet3-like"/>
</dbReference>
<dbReference type="EC" id="1.-.-.-" evidence="14"/>
<keyword evidence="15" id="KW-1185">Reference proteome</keyword>
<dbReference type="PANTHER" id="PTHR11709:SF361">
    <property type="entry name" value="IRON TRANSPORT MULTICOPPER OXIDASE FET3"/>
    <property type="match status" value="1"/>
</dbReference>
<dbReference type="PANTHER" id="PTHR11709">
    <property type="entry name" value="MULTI-COPPER OXIDASE"/>
    <property type="match status" value="1"/>
</dbReference>
<evidence type="ECO:0000313" key="15">
    <source>
        <dbReference type="Proteomes" id="UP000009328"/>
    </source>
</evidence>
<organism evidence="14 15">
    <name type="scientific">Wickerhamomyces ciferrii (strain ATCC 14091 / BCRC 22168 / CBS 111 / JCM 3599 / NBRC 0793 / NRRL Y-1031 F-60-10)</name>
    <name type="common">Yeast</name>
    <name type="synonym">Pichia ciferrii</name>
    <dbReference type="NCBI Taxonomy" id="1206466"/>
    <lineage>
        <taxon>Eukaryota</taxon>
        <taxon>Fungi</taxon>
        <taxon>Dikarya</taxon>
        <taxon>Ascomycota</taxon>
        <taxon>Saccharomycotina</taxon>
        <taxon>Saccharomycetes</taxon>
        <taxon>Phaffomycetales</taxon>
        <taxon>Wickerhamomycetaceae</taxon>
        <taxon>Wickerhamomyces</taxon>
    </lineage>
</organism>
<dbReference type="GO" id="GO:0005507">
    <property type="term" value="F:copper ion binding"/>
    <property type="evidence" value="ECO:0007669"/>
    <property type="project" value="InterPro"/>
</dbReference>
<dbReference type="eggNOG" id="KOG1263">
    <property type="taxonomic scope" value="Eukaryota"/>
</dbReference>
<keyword evidence="5 10" id="KW-0732">Signal</keyword>
<keyword evidence="9" id="KW-0472">Membrane</keyword>
<keyword evidence="9" id="KW-0812">Transmembrane</keyword>
<keyword evidence="7" id="KW-0186">Copper</keyword>
<dbReference type="InterPro" id="IPR002355">
    <property type="entry name" value="Cu_oxidase_Cu_BS"/>
</dbReference>
<feature type="chain" id="PRO_5005686684" evidence="10">
    <location>
        <begin position="19"/>
        <end position="605"/>
    </location>
</feature>
<dbReference type="CDD" id="cd13899">
    <property type="entry name" value="CuRO_3_Fet3p"/>
    <property type="match status" value="1"/>
</dbReference>
<dbReference type="InterPro" id="IPR045087">
    <property type="entry name" value="Cu-oxidase_fam"/>
</dbReference>
<feature type="domain" description="Plastocyanin-like" evidence="11">
    <location>
        <begin position="151"/>
        <end position="267"/>
    </location>
</feature>
<dbReference type="PROSITE" id="PS00080">
    <property type="entry name" value="MULTICOPPER_OXIDASE2"/>
    <property type="match status" value="1"/>
</dbReference>
<dbReference type="SUPFAM" id="SSF49503">
    <property type="entry name" value="Cupredoxins"/>
    <property type="match status" value="3"/>
</dbReference>
<dbReference type="GO" id="GO:0033573">
    <property type="term" value="C:high-affinity iron permease complex"/>
    <property type="evidence" value="ECO:0007669"/>
    <property type="project" value="TreeGrafter"/>
</dbReference>
<comment type="cofactor">
    <cofactor evidence="1">
        <name>Cu cation</name>
        <dbReference type="ChEBI" id="CHEBI:23378"/>
    </cofactor>
</comment>
<dbReference type="InParanoid" id="K0KKA6"/>
<evidence type="ECO:0000313" key="14">
    <source>
        <dbReference type="EMBL" id="CCH43376.1"/>
    </source>
</evidence>
<feature type="domain" description="Plastocyanin-like" evidence="13">
    <location>
        <begin position="34"/>
        <end position="144"/>
    </location>
</feature>
<keyword evidence="8" id="KW-0813">Transport</keyword>
<dbReference type="InterPro" id="IPR008972">
    <property type="entry name" value="Cupredoxin"/>
</dbReference>
<evidence type="ECO:0000259" key="13">
    <source>
        <dbReference type="Pfam" id="PF07732"/>
    </source>
</evidence>
<evidence type="ECO:0000256" key="10">
    <source>
        <dbReference type="SAM" id="SignalP"/>
    </source>
</evidence>
<keyword evidence="3" id="KW-0408">Iron</keyword>
<dbReference type="HOGENOM" id="CLU_006504_7_3_1"/>
<keyword evidence="6 14" id="KW-0560">Oxidoreductase</keyword>
<dbReference type="Gene3D" id="2.60.40.420">
    <property type="entry name" value="Cupredoxins - blue copper proteins"/>
    <property type="match status" value="3"/>
</dbReference>
<dbReference type="GO" id="GO:0033215">
    <property type="term" value="P:reductive iron assimilation"/>
    <property type="evidence" value="ECO:0007669"/>
    <property type="project" value="TreeGrafter"/>
</dbReference>
<evidence type="ECO:0000256" key="9">
    <source>
        <dbReference type="SAM" id="Phobius"/>
    </source>
</evidence>
<evidence type="ECO:0000256" key="5">
    <source>
        <dbReference type="ARBA" id="ARBA00022729"/>
    </source>
</evidence>
<evidence type="ECO:0000259" key="12">
    <source>
        <dbReference type="Pfam" id="PF07731"/>
    </source>
</evidence>
<comment type="caution">
    <text evidence="14">The sequence shown here is derived from an EMBL/GenBank/DDBJ whole genome shotgun (WGS) entry which is preliminary data.</text>
</comment>
<keyword evidence="8" id="KW-0406">Ion transport</keyword>
<dbReference type="CDD" id="cd13851">
    <property type="entry name" value="CuRO_1_Fet3p"/>
    <property type="match status" value="1"/>
</dbReference>
<evidence type="ECO:0000256" key="2">
    <source>
        <dbReference type="ARBA" id="ARBA00010609"/>
    </source>
</evidence>
<dbReference type="GO" id="GO:0004322">
    <property type="term" value="F:ferroxidase activity"/>
    <property type="evidence" value="ECO:0007669"/>
    <property type="project" value="TreeGrafter"/>
</dbReference>
<evidence type="ECO:0000256" key="3">
    <source>
        <dbReference type="ARBA" id="ARBA00022496"/>
    </source>
</evidence>
<dbReference type="Proteomes" id="UP000009328">
    <property type="component" value="Unassembled WGS sequence"/>
</dbReference>
<feature type="domain" description="Plastocyanin-like" evidence="12">
    <location>
        <begin position="350"/>
        <end position="482"/>
    </location>
</feature>
<dbReference type="Pfam" id="PF00394">
    <property type="entry name" value="Cu-oxidase"/>
    <property type="match status" value="1"/>
</dbReference>
<dbReference type="InterPro" id="IPR033138">
    <property type="entry name" value="Cu_oxidase_CS"/>
</dbReference>